<dbReference type="EMBL" id="CM047750">
    <property type="protein sequence ID" value="KAJ0007793.1"/>
    <property type="molecule type" value="Genomic_DNA"/>
</dbReference>
<gene>
    <name evidence="1" type="ORF">Pint_30519</name>
</gene>
<dbReference type="Proteomes" id="UP001163603">
    <property type="component" value="Chromosome 15"/>
</dbReference>
<organism evidence="1 2">
    <name type="scientific">Pistacia integerrima</name>
    <dbReference type="NCBI Taxonomy" id="434235"/>
    <lineage>
        <taxon>Eukaryota</taxon>
        <taxon>Viridiplantae</taxon>
        <taxon>Streptophyta</taxon>
        <taxon>Embryophyta</taxon>
        <taxon>Tracheophyta</taxon>
        <taxon>Spermatophyta</taxon>
        <taxon>Magnoliopsida</taxon>
        <taxon>eudicotyledons</taxon>
        <taxon>Gunneridae</taxon>
        <taxon>Pentapetalae</taxon>
        <taxon>rosids</taxon>
        <taxon>malvids</taxon>
        <taxon>Sapindales</taxon>
        <taxon>Anacardiaceae</taxon>
        <taxon>Pistacia</taxon>
    </lineage>
</organism>
<protein>
    <submittedName>
        <fullName evidence="1">Uncharacterized protein</fullName>
    </submittedName>
</protein>
<name>A0ACC0X0G9_9ROSI</name>
<accession>A0ACC0X0G9</accession>
<sequence length="69" mass="7770">MSVLSVFDLQEKVIQRKGANAVCPFCGGPVLAMDFDANLRFCFFPISHKVKRKFYCTICSRRLFPGPAP</sequence>
<reference evidence="2" key="1">
    <citation type="journal article" date="2023" name="G3 (Bethesda)">
        <title>Genome assembly and association tests identify interacting loci associated with vigor, precocity, and sex in interspecific pistachio rootstocks.</title>
        <authorList>
            <person name="Palmer W."/>
            <person name="Jacygrad E."/>
            <person name="Sagayaradj S."/>
            <person name="Cavanaugh K."/>
            <person name="Han R."/>
            <person name="Bertier L."/>
            <person name="Beede B."/>
            <person name="Kafkas S."/>
            <person name="Golino D."/>
            <person name="Preece J."/>
            <person name="Michelmore R."/>
        </authorList>
    </citation>
    <scope>NUCLEOTIDE SEQUENCE [LARGE SCALE GENOMIC DNA]</scope>
</reference>
<evidence type="ECO:0000313" key="1">
    <source>
        <dbReference type="EMBL" id="KAJ0007793.1"/>
    </source>
</evidence>
<keyword evidence="2" id="KW-1185">Reference proteome</keyword>
<evidence type="ECO:0000313" key="2">
    <source>
        <dbReference type="Proteomes" id="UP001163603"/>
    </source>
</evidence>
<proteinExistence type="predicted"/>
<comment type="caution">
    <text evidence="1">The sequence shown here is derived from an EMBL/GenBank/DDBJ whole genome shotgun (WGS) entry which is preliminary data.</text>
</comment>